<name>A0ABR9D7E4_9GAMM</name>
<sequence>MSINPYFSSALLGLGLFSGTTLAANLDCMVKPEMYVELSSPVAGTVAALLVDKGDHVVKGQPLAQLEASVELAKFNQAKADAETNSEVRNQKIKLEYATRNRTRYRSLATTNVISQIEKDKVETEVVLAEIELKKAEERRKSAMLALEMAKAQLEVKTVKSPIDGIVIDRYAMPGESVSDRAIMKLAQVNPLRVELIAPTEYFGLIQPGMEAEVRPELPAKKVVKATITKVDQLIDPASGSFTVRMTLPNASDELIGGVNCIASFDFATPAVSTTPTLPPFAPQSAAPVNPVIKR</sequence>
<feature type="signal peptide" evidence="3">
    <location>
        <begin position="1"/>
        <end position="23"/>
    </location>
</feature>
<dbReference type="PANTHER" id="PTHR30469:SF15">
    <property type="entry name" value="HLYD FAMILY OF SECRETION PROTEINS"/>
    <property type="match status" value="1"/>
</dbReference>
<evidence type="ECO:0000313" key="6">
    <source>
        <dbReference type="Proteomes" id="UP000652176"/>
    </source>
</evidence>
<comment type="caution">
    <text evidence="5">The sequence shown here is derived from an EMBL/GenBank/DDBJ whole genome shotgun (WGS) entry which is preliminary data.</text>
</comment>
<accession>A0ABR9D7E4</accession>
<keyword evidence="6" id="KW-1185">Reference proteome</keyword>
<evidence type="ECO:0000313" key="5">
    <source>
        <dbReference type="EMBL" id="MBD9357832.1"/>
    </source>
</evidence>
<proteinExistence type="inferred from homology"/>
<feature type="chain" id="PRO_5046619590" evidence="3">
    <location>
        <begin position="24"/>
        <end position="295"/>
    </location>
</feature>
<comment type="similarity">
    <text evidence="1">Belongs to the membrane fusion protein (MFP) (TC 8.A.1) family.</text>
</comment>
<feature type="domain" description="CzcB-like barrel-sandwich hybrid" evidence="4">
    <location>
        <begin position="37"/>
        <end position="182"/>
    </location>
</feature>
<organism evidence="5 6">
    <name type="scientific">Methylomonas albis</name>
    <dbReference type="NCBI Taxonomy" id="1854563"/>
    <lineage>
        <taxon>Bacteria</taxon>
        <taxon>Pseudomonadati</taxon>
        <taxon>Pseudomonadota</taxon>
        <taxon>Gammaproteobacteria</taxon>
        <taxon>Methylococcales</taxon>
        <taxon>Methylococcaceae</taxon>
        <taxon>Methylomonas</taxon>
    </lineage>
</organism>
<evidence type="ECO:0000256" key="1">
    <source>
        <dbReference type="ARBA" id="ARBA00009477"/>
    </source>
</evidence>
<dbReference type="Gene3D" id="1.10.287.470">
    <property type="entry name" value="Helix hairpin bin"/>
    <property type="match status" value="1"/>
</dbReference>
<dbReference type="NCBIfam" id="TIGR01730">
    <property type="entry name" value="RND_mfp"/>
    <property type="match status" value="1"/>
</dbReference>
<dbReference type="RefSeq" id="WP_192376084.1">
    <property type="nucleotide sequence ID" value="NZ_CAJHIV010000001.1"/>
</dbReference>
<dbReference type="PANTHER" id="PTHR30469">
    <property type="entry name" value="MULTIDRUG RESISTANCE PROTEIN MDTA"/>
    <property type="match status" value="1"/>
</dbReference>
<gene>
    <name evidence="5" type="ORF">IE877_18490</name>
</gene>
<feature type="coiled-coil region" evidence="2">
    <location>
        <begin position="119"/>
        <end position="153"/>
    </location>
</feature>
<keyword evidence="2" id="KW-0175">Coiled coil</keyword>
<dbReference type="Gene3D" id="2.40.50.100">
    <property type="match status" value="1"/>
</dbReference>
<evidence type="ECO:0000256" key="2">
    <source>
        <dbReference type="SAM" id="Coils"/>
    </source>
</evidence>
<evidence type="ECO:0000256" key="3">
    <source>
        <dbReference type="SAM" id="SignalP"/>
    </source>
</evidence>
<dbReference type="Pfam" id="PF25973">
    <property type="entry name" value="BSH_CzcB"/>
    <property type="match status" value="1"/>
</dbReference>
<dbReference type="SUPFAM" id="SSF111369">
    <property type="entry name" value="HlyD-like secretion proteins"/>
    <property type="match status" value="1"/>
</dbReference>
<dbReference type="Gene3D" id="2.40.30.170">
    <property type="match status" value="1"/>
</dbReference>
<reference evidence="5 6" key="1">
    <citation type="submission" date="2020-09" db="EMBL/GenBank/DDBJ databases">
        <title>Methylomonas albis sp. nov. and Methylomonas fluvii sp. nov.: Two cold-adapted methanotrophs from the River Elbe and an amended description of Methylovulum psychrotolerans strain Eb1.</title>
        <authorList>
            <person name="Bussmann I.K."/>
            <person name="Klings K.-W."/>
            <person name="Warnstedt J."/>
            <person name="Hoppert M."/>
            <person name="Saborowski A."/>
            <person name="Horn F."/>
            <person name="Liebner S."/>
        </authorList>
    </citation>
    <scope>NUCLEOTIDE SEQUENCE [LARGE SCALE GENOMIC DNA]</scope>
    <source>
        <strain evidence="5 6">EbA</strain>
    </source>
</reference>
<dbReference type="EMBL" id="JACXSS010000001">
    <property type="protein sequence ID" value="MBD9357832.1"/>
    <property type="molecule type" value="Genomic_DNA"/>
</dbReference>
<evidence type="ECO:0000259" key="4">
    <source>
        <dbReference type="Pfam" id="PF25973"/>
    </source>
</evidence>
<keyword evidence="3" id="KW-0732">Signal</keyword>
<dbReference type="Proteomes" id="UP000652176">
    <property type="component" value="Unassembled WGS sequence"/>
</dbReference>
<dbReference type="InterPro" id="IPR006143">
    <property type="entry name" value="RND_pump_MFP"/>
</dbReference>
<dbReference type="InterPro" id="IPR058647">
    <property type="entry name" value="BSH_CzcB-like"/>
</dbReference>
<protein>
    <submittedName>
        <fullName evidence="5">Efflux RND transporter periplasmic adaptor subunit</fullName>
    </submittedName>
</protein>